<keyword evidence="8" id="KW-1185">Reference proteome</keyword>
<dbReference type="InterPro" id="IPR036852">
    <property type="entry name" value="Peptidase_S8/S53_dom_sf"/>
</dbReference>
<dbReference type="GO" id="GO:0004252">
    <property type="term" value="F:serine-type endopeptidase activity"/>
    <property type="evidence" value="ECO:0007669"/>
    <property type="project" value="UniProtKB-UniRule"/>
</dbReference>
<feature type="active site" description="Charge relay system" evidence="5">
    <location>
        <position position="11"/>
    </location>
</feature>
<dbReference type="InterPro" id="IPR000209">
    <property type="entry name" value="Peptidase_S8/S53_dom"/>
</dbReference>
<dbReference type="RefSeq" id="WP_008065317.1">
    <property type="nucleotide sequence ID" value="NZ_AQWK01000001.1"/>
</dbReference>
<evidence type="ECO:0000256" key="1">
    <source>
        <dbReference type="ARBA" id="ARBA00011073"/>
    </source>
</evidence>
<dbReference type="HOGENOM" id="CLU_098982_0_0_5"/>
<keyword evidence="4 5" id="KW-0720">Serine protease</keyword>
<dbReference type="STRING" id="983920.Y88_1291"/>
<dbReference type="AlphaFoldDB" id="F1Z7Z6"/>
<evidence type="ECO:0000256" key="3">
    <source>
        <dbReference type="ARBA" id="ARBA00022801"/>
    </source>
</evidence>
<sequence>MGERVRIVVIDSGVHLDHPHILADRILPGVMILSDGTIVDEHDACRDRLGHGTAVTAAIQELAPEADILPIRVFREGLRASARALVTAIDWAGRHGADLVNCSLGTANPAHAALFDHAVEICPARVVAPLMAAEDMPCWPGQCSGVLAVGLDWEVPRGQVRQKDGVLYASGYPRPIPGVPQRRNLHGISFATAQVAGLVASGRL</sequence>
<reference evidence="7 8" key="1">
    <citation type="journal article" date="2012" name="J. Bacteriol.">
        <title>Draft Genome Sequence of Novosphingobium nitrogenifigens Y88T.</title>
        <authorList>
            <person name="Strabala T.J."/>
            <person name="Macdonald L."/>
            <person name="Liu V."/>
            <person name="Smit A.M."/>
        </authorList>
    </citation>
    <scope>NUCLEOTIDE SEQUENCE [LARGE SCALE GENOMIC DNA]</scope>
    <source>
        <strain evidence="7 8">DSM 19370</strain>
    </source>
</reference>
<organism evidence="7 8">
    <name type="scientific">Novosphingobium nitrogenifigens DSM 19370</name>
    <dbReference type="NCBI Taxonomy" id="983920"/>
    <lineage>
        <taxon>Bacteria</taxon>
        <taxon>Pseudomonadati</taxon>
        <taxon>Pseudomonadota</taxon>
        <taxon>Alphaproteobacteria</taxon>
        <taxon>Sphingomonadales</taxon>
        <taxon>Sphingomonadaceae</taxon>
        <taxon>Novosphingobium</taxon>
    </lineage>
</organism>
<keyword evidence="3 5" id="KW-0378">Hydrolase</keyword>
<dbReference type="InterPro" id="IPR015500">
    <property type="entry name" value="Peptidase_S8_subtilisin-rel"/>
</dbReference>
<feature type="active site" description="Charge relay system" evidence="5">
    <location>
        <position position="189"/>
    </location>
</feature>
<evidence type="ECO:0000313" key="7">
    <source>
        <dbReference type="EMBL" id="EGD59229.1"/>
    </source>
</evidence>
<dbReference type="InParanoid" id="F1Z7Z6"/>
<name>F1Z7Z6_9SPHN</name>
<dbReference type="PANTHER" id="PTHR43806:SF11">
    <property type="entry name" value="CEREVISIN-RELATED"/>
    <property type="match status" value="1"/>
</dbReference>
<dbReference type="eggNOG" id="COG1404">
    <property type="taxonomic scope" value="Bacteria"/>
</dbReference>
<accession>F1Z7Z6</accession>
<dbReference type="Proteomes" id="UP000004728">
    <property type="component" value="Unassembled WGS sequence"/>
</dbReference>
<evidence type="ECO:0000256" key="4">
    <source>
        <dbReference type="ARBA" id="ARBA00022825"/>
    </source>
</evidence>
<dbReference type="EMBL" id="AEWJ01000037">
    <property type="protein sequence ID" value="EGD59229.1"/>
    <property type="molecule type" value="Genomic_DNA"/>
</dbReference>
<dbReference type="PRINTS" id="PR00723">
    <property type="entry name" value="SUBTILISIN"/>
</dbReference>
<dbReference type="Gene3D" id="3.40.50.200">
    <property type="entry name" value="Peptidase S8/S53 domain"/>
    <property type="match status" value="1"/>
</dbReference>
<proteinExistence type="inferred from homology"/>
<evidence type="ECO:0000313" key="8">
    <source>
        <dbReference type="Proteomes" id="UP000004728"/>
    </source>
</evidence>
<evidence type="ECO:0000256" key="2">
    <source>
        <dbReference type="ARBA" id="ARBA00022670"/>
    </source>
</evidence>
<dbReference type="PANTHER" id="PTHR43806">
    <property type="entry name" value="PEPTIDASE S8"/>
    <property type="match status" value="1"/>
</dbReference>
<feature type="active site" description="Charge relay system" evidence="5">
    <location>
        <position position="51"/>
    </location>
</feature>
<dbReference type="InterPro" id="IPR050131">
    <property type="entry name" value="Peptidase_S8_subtilisin-like"/>
</dbReference>
<keyword evidence="2 5" id="KW-0645">Protease</keyword>
<protein>
    <recommendedName>
        <fullName evidence="6">Peptidase S8/S53 domain-containing protein</fullName>
    </recommendedName>
</protein>
<dbReference type="PROSITE" id="PS51892">
    <property type="entry name" value="SUBTILASE"/>
    <property type="match status" value="1"/>
</dbReference>
<comment type="caution">
    <text evidence="7">The sequence shown here is derived from an EMBL/GenBank/DDBJ whole genome shotgun (WGS) entry which is preliminary data.</text>
</comment>
<evidence type="ECO:0000259" key="6">
    <source>
        <dbReference type="Pfam" id="PF00082"/>
    </source>
</evidence>
<comment type="similarity">
    <text evidence="1 5">Belongs to the peptidase S8 family.</text>
</comment>
<dbReference type="SUPFAM" id="SSF52743">
    <property type="entry name" value="Subtilisin-like"/>
    <property type="match status" value="1"/>
</dbReference>
<feature type="domain" description="Peptidase S8/S53" evidence="6">
    <location>
        <begin position="3"/>
        <end position="111"/>
    </location>
</feature>
<gene>
    <name evidence="7" type="ORF">Y88_1291</name>
</gene>
<dbReference type="OrthoDB" id="9790784at2"/>
<evidence type="ECO:0000256" key="5">
    <source>
        <dbReference type="PROSITE-ProRule" id="PRU01240"/>
    </source>
</evidence>
<dbReference type="GO" id="GO:0006508">
    <property type="term" value="P:proteolysis"/>
    <property type="evidence" value="ECO:0007669"/>
    <property type="project" value="UniProtKB-KW"/>
</dbReference>
<dbReference type="Pfam" id="PF00082">
    <property type="entry name" value="Peptidase_S8"/>
    <property type="match status" value="1"/>
</dbReference>